<dbReference type="InterPro" id="IPR004045">
    <property type="entry name" value="Glutathione_S-Trfase_N"/>
</dbReference>
<dbReference type="Pfam" id="PF12937">
    <property type="entry name" value="F-box-like"/>
    <property type="match status" value="1"/>
</dbReference>
<dbReference type="AlphaFoldDB" id="A0AAV6NFM6"/>
<accession>A0AAV6NFM6</accession>
<dbReference type="GO" id="GO:0006749">
    <property type="term" value="P:glutathione metabolic process"/>
    <property type="evidence" value="ECO:0007669"/>
    <property type="project" value="InterPro"/>
</dbReference>
<dbReference type="InterPro" id="IPR045073">
    <property type="entry name" value="Omega/Tau-like"/>
</dbReference>
<evidence type="ECO:0000256" key="1">
    <source>
        <dbReference type="ARBA" id="ARBA00012452"/>
    </source>
</evidence>
<dbReference type="EMBL" id="JAGKQH010000006">
    <property type="protein sequence ID" value="KAG6597321.1"/>
    <property type="molecule type" value="Genomic_DNA"/>
</dbReference>
<sequence length="465" mass="53546">MAEVKLHGTWPSPFSYRVIWALKLKGIPYEYVEEDLSNKSPLLLHYNPVHKKIPVLVHGGKPICESTIILEYIDETWPEKPLLPSDPFERATARFWIKFIEDKGPAVFMIFRAKSDEERENAKKPSLEMLRTVEEWGFRGGDGRERKFFGGDEIGMADLAFGWVAHWIGVIEEVVDVKFLDANEFPKVYAWTERFKDAAVIRDNLPDRNLMAAAFRRRFEFMAHSGLLGGGMRWKTRKKMRENVSDERGQQNGTLSVLLQDPFEVLGSDLLMAILGYVDSRSVALSLLVSRSWYGIASSDSLWSSKCVELWLGKAHIPRLAQTRGLPKMAAYSLSVMDGNRTRIMREDLCDHAWQFHFNKEAPVYWRDLDPYWQGSHLLMRRYFHPDGSQTADPDDRVWGGHECCFSTVTTIVGDGKIREHYVRINKWPRMLVSRNEDWSWEMSNHFTSYSSIADAEKDGGTGPL</sequence>
<dbReference type="PANTHER" id="PTHR48218:SF3">
    <property type="entry name" value="OS07G0170800 PROTEIN"/>
    <property type="match status" value="1"/>
</dbReference>
<dbReference type="SFLD" id="SFLDS00019">
    <property type="entry name" value="Glutathione_Transferase_(cytos"/>
    <property type="match status" value="1"/>
</dbReference>
<dbReference type="PROSITE" id="PS50405">
    <property type="entry name" value="GST_CTER"/>
    <property type="match status" value="1"/>
</dbReference>
<dbReference type="PANTHER" id="PTHR48218">
    <property type="entry name" value="F-BOX DOMAIN CONTAINING PROTEIN"/>
    <property type="match status" value="1"/>
</dbReference>
<dbReference type="InterPro" id="IPR010987">
    <property type="entry name" value="Glutathione-S-Trfase_C-like"/>
</dbReference>
<dbReference type="PROSITE" id="PS50404">
    <property type="entry name" value="GST_NTER"/>
    <property type="match status" value="1"/>
</dbReference>
<feature type="non-terminal residue" evidence="6">
    <location>
        <position position="1"/>
    </location>
</feature>
<dbReference type="Proteomes" id="UP000685013">
    <property type="component" value="Chromosome 6"/>
</dbReference>
<dbReference type="SFLD" id="SFLDG00358">
    <property type="entry name" value="Main_(cytGST)"/>
    <property type="match status" value="1"/>
</dbReference>
<comment type="catalytic activity">
    <reaction evidence="3">
        <text>RX + glutathione = an S-substituted glutathione + a halide anion + H(+)</text>
        <dbReference type="Rhea" id="RHEA:16437"/>
        <dbReference type="ChEBI" id="CHEBI:15378"/>
        <dbReference type="ChEBI" id="CHEBI:16042"/>
        <dbReference type="ChEBI" id="CHEBI:17792"/>
        <dbReference type="ChEBI" id="CHEBI:57925"/>
        <dbReference type="ChEBI" id="CHEBI:90779"/>
        <dbReference type="EC" id="2.5.1.18"/>
    </reaction>
</comment>
<feature type="domain" description="GST N-terminal" evidence="4">
    <location>
        <begin position="2"/>
        <end position="81"/>
    </location>
</feature>
<keyword evidence="7" id="KW-1185">Reference proteome</keyword>
<keyword evidence="2" id="KW-0808">Transferase</keyword>
<proteinExistence type="predicted"/>
<dbReference type="EC" id="2.5.1.18" evidence="1"/>
<reference evidence="6 7" key="1">
    <citation type="journal article" date="2021" name="Hortic Res">
        <title>The domestication of Cucurbita argyrosperma as revealed by the genome of its wild relative.</title>
        <authorList>
            <person name="Barrera-Redondo J."/>
            <person name="Sanchez-de la Vega G."/>
            <person name="Aguirre-Liguori J.A."/>
            <person name="Castellanos-Morales G."/>
            <person name="Gutierrez-Guerrero Y.T."/>
            <person name="Aguirre-Dugua X."/>
            <person name="Aguirre-Planter E."/>
            <person name="Tenaillon M.I."/>
            <person name="Lira-Saade R."/>
            <person name="Eguiarte L.E."/>
        </authorList>
    </citation>
    <scope>NUCLEOTIDE SEQUENCE [LARGE SCALE GENOMIC DNA]</scope>
    <source>
        <strain evidence="6">JBR-2021</strain>
    </source>
</reference>
<gene>
    <name evidence="6" type="ORF">SDJN03_10501</name>
</gene>
<evidence type="ECO:0000256" key="2">
    <source>
        <dbReference type="ARBA" id="ARBA00022679"/>
    </source>
</evidence>
<dbReference type="CDD" id="cd03185">
    <property type="entry name" value="GST_C_Tau"/>
    <property type="match status" value="1"/>
</dbReference>
<evidence type="ECO:0000259" key="4">
    <source>
        <dbReference type="PROSITE" id="PS50404"/>
    </source>
</evidence>
<dbReference type="InterPro" id="IPR058268">
    <property type="entry name" value="DUF7962"/>
</dbReference>
<evidence type="ECO:0000313" key="6">
    <source>
        <dbReference type="EMBL" id="KAG6597321.1"/>
    </source>
</evidence>
<evidence type="ECO:0000256" key="3">
    <source>
        <dbReference type="ARBA" id="ARBA00047960"/>
    </source>
</evidence>
<organism evidence="6 7">
    <name type="scientific">Cucurbita argyrosperma subsp. sororia</name>
    <dbReference type="NCBI Taxonomy" id="37648"/>
    <lineage>
        <taxon>Eukaryota</taxon>
        <taxon>Viridiplantae</taxon>
        <taxon>Streptophyta</taxon>
        <taxon>Embryophyta</taxon>
        <taxon>Tracheophyta</taxon>
        <taxon>Spermatophyta</taxon>
        <taxon>Magnoliopsida</taxon>
        <taxon>eudicotyledons</taxon>
        <taxon>Gunneridae</taxon>
        <taxon>Pentapetalae</taxon>
        <taxon>rosids</taxon>
        <taxon>fabids</taxon>
        <taxon>Cucurbitales</taxon>
        <taxon>Cucurbitaceae</taxon>
        <taxon>Cucurbiteae</taxon>
        <taxon>Cucurbita</taxon>
    </lineage>
</organism>
<comment type="caution">
    <text evidence="6">The sequence shown here is derived from an EMBL/GenBank/DDBJ whole genome shotgun (WGS) entry which is preliminary data.</text>
</comment>
<feature type="domain" description="GST C-terminal" evidence="5">
    <location>
        <begin position="86"/>
        <end position="215"/>
    </location>
</feature>
<evidence type="ECO:0000313" key="7">
    <source>
        <dbReference type="Proteomes" id="UP000685013"/>
    </source>
</evidence>
<dbReference type="SFLD" id="SFLDG01152">
    <property type="entry name" value="Main.3:_Omega-_and_Tau-like"/>
    <property type="match status" value="1"/>
</dbReference>
<dbReference type="InterPro" id="IPR045074">
    <property type="entry name" value="GST_C_Tau"/>
</dbReference>
<name>A0AAV6NFM6_9ROSI</name>
<dbReference type="Pfam" id="PF25907">
    <property type="entry name" value="DUF7962"/>
    <property type="match status" value="1"/>
</dbReference>
<dbReference type="InterPro" id="IPR040079">
    <property type="entry name" value="Glutathione_S-Trfase"/>
</dbReference>
<dbReference type="InterPro" id="IPR001810">
    <property type="entry name" value="F-box_dom"/>
</dbReference>
<dbReference type="FunFam" id="1.20.1050.10:FF:000012">
    <property type="entry name" value="Tau class glutathione S-transferase"/>
    <property type="match status" value="1"/>
</dbReference>
<dbReference type="CDD" id="cd03058">
    <property type="entry name" value="GST_N_Tau"/>
    <property type="match status" value="1"/>
</dbReference>
<protein>
    <recommendedName>
        <fullName evidence="1">glutathione transferase</fullName>
        <ecNumber evidence="1">2.5.1.18</ecNumber>
    </recommendedName>
</protein>
<dbReference type="Pfam" id="PF02798">
    <property type="entry name" value="GST_N"/>
    <property type="match status" value="1"/>
</dbReference>
<dbReference type="FunFam" id="3.40.30.10:FF:000014">
    <property type="entry name" value="Tau class glutathione S-transferase"/>
    <property type="match status" value="1"/>
</dbReference>
<evidence type="ECO:0000259" key="5">
    <source>
        <dbReference type="PROSITE" id="PS50405"/>
    </source>
</evidence>
<dbReference type="GO" id="GO:0004364">
    <property type="term" value="F:glutathione transferase activity"/>
    <property type="evidence" value="ECO:0007669"/>
    <property type="project" value="UniProtKB-EC"/>
</dbReference>